<evidence type="ECO:0000313" key="11">
    <source>
        <dbReference type="Proteomes" id="UP000796880"/>
    </source>
</evidence>
<keyword evidence="6" id="KW-0325">Glycoprotein</keyword>
<evidence type="ECO:0000259" key="9">
    <source>
        <dbReference type="SMART" id="SM00856"/>
    </source>
</evidence>
<dbReference type="PANTHER" id="PTHR31080:SF15">
    <property type="entry name" value="INVERTASE"/>
    <property type="match status" value="1"/>
</dbReference>
<evidence type="ECO:0000256" key="1">
    <source>
        <dbReference type="ARBA" id="ARBA00006027"/>
    </source>
</evidence>
<name>A0A8K0DLC5_9ROSA</name>
<dbReference type="Gene3D" id="1.20.140.40">
    <property type="entry name" value="Invertase/pectin methylesterase inhibitor family protein"/>
    <property type="match status" value="1"/>
</dbReference>
<keyword evidence="5" id="KW-1015">Disulfide bond</keyword>
<evidence type="ECO:0000256" key="6">
    <source>
        <dbReference type="ARBA" id="ARBA00023180"/>
    </source>
</evidence>
<reference evidence="10" key="1">
    <citation type="submission" date="2020-03" db="EMBL/GenBank/DDBJ databases">
        <title>A high-quality chromosome-level genome assembly of a woody plant with both climbing and erect habits, Rhamnella rubrinervis.</title>
        <authorList>
            <person name="Lu Z."/>
            <person name="Yang Y."/>
            <person name="Zhu X."/>
            <person name="Sun Y."/>
        </authorList>
    </citation>
    <scope>NUCLEOTIDE SEQUENCE</scope>
    <source>
        <strain evidence="10">BYM</strain>
        <tissue evidence="10">Leaf</tissue>
    </source>
</reference>
<gene>
    <name evidence="10" type="ORF">FNV43_RR24232</name>
</gene>
<accession>A0A8K0DLC5</accession>
<evidence type="ECO:0000313" key="10">
    <source>
        <dbReference type="EMBL" id="KAF3433130.1"/>
    </source>
</evidence>
<comment type="similarity">
    <text evidence="2">In the C-terminal section; belongs to the pectinesterase family.</text>
</comment>
<dbReference type="SUPFAM" id="SSF101148">
    <property type="entry name" value="Plant invertase/pectin methylesterase inhibitor"/>
    <property type="match status" value="1"/>
</dbReference>
<evidence type="ECO:0000256" key="5">
    <source>
        <dbReference type="ARBA" id="ARBA00023157"/>
    </source>
</evidence>
<evidence type="ECO:0000256" key="3">
    <source>
        <dbReference type="ARBA" id="ARBA00013229"/>
    </source>
</evidence>
<dbReference type="EC" id="3.1.1.11" evidence="3"/>
<evidence type="ECO:0000256" key="2">
    <source>
        <dbReference type="ARBA" id="ARBA00007786"/>
    </source>
</evidence>
<comment type="similarity">
    <text evidence="7">Belongs to the PMEI family.</text>
</comment>
<dbReference type="InterPro" id="IPR051955">
    <property type="entry name" value="PME_Inhibitor"/>
</dbReference>
<dbReference type="NCBIfam" id="TIGR01614">
    <property type="entry name" value="PME_inhib"/>
    <property type="match status" value="1"/>
</dbReference>
<dbReference type="Pfam" id="PF04043">
    <property type="entry name" value="PMEI"/>
    <property type="match status" value="1"/>
</dbReference>
<keyword evidence="11" id="KW-1185">Reference proteome</keyword>
<dbReference type="EMBL" id="VOIH02000011">
    <property type="protein sequence ID" value="KAF3433130.1"/>
    <property type="molecule type" value="Genomic_DNA"/>
</dbReference>
<dbReference type="CDD" id="cd15798">
    <property type="entry name" value="PMEI-like_3"/>
    <property type="match status" value="1"/>
</dbReference>
<evidence type="ECO:0000256" key="8">
    <source>
        <dbReference type="SAM" id="SignalP"/>
    </source>
</evidence>
<feature type="signal peptide" evidence="8">
    <location>
        <begin position="1"/>
        <end position="29"/>
    </location>
</feature>
<feature type="chain" id="PRO_5035453694" description="pectinesterase" evidence="8">
    <location>
        <begin position="30"/>
        <end position="209"/>
    </location>
</feature>
<dbReference type="InterPro" id="IPR006501">
    <property type="entry name" value="Pectinesterase_inhib_dom"/>
</dbReference>
<dbReference type="SMART" id="SM00856">
    <property type="entry name" value="PMEI"/>
    <property type="match status" value="1"/>
</dbReference>
<dbReference type="InterPro" id="IPR035513">
    <property type="entry name" value="Invertase/methylesterase_inhib"/>
</dbReference>
<evidence type="ECO:0000256" key="7">
    <source>
        <dbReference type="ARBA" id="ARBA00038471"/>
    </source>
</evidence>
<dbReference type="GO" id="GO:0030599">
    <property type="term" value="F:pectinesterase activity"/>
    <property type="evidence" value="ECO:0007669"/>
    <property type="project" value="UniProtKB-EC"/>
</dbReference>
<dbReference type="FunFam" id="1.20.140.40:FF:000010">
    <property type="entry name" value="Pectinesterase"/>
    <property type="match status" value="1"/>
</dbReference>
<feature type="domain" description="Pectinesterase inhibitor" evidence="9">
    <location>
        <begin position="38"/>
        <end position="199"/>
    </location>
</feature>
<dbReference type="OrthoDB" id="1430376at2759"/>
<dbReference type="AlphaFoldDB" id="A0A8K0DLC5"/>
<organism evidence="10 11">
    <name type="scientific">Rhamnella rubrinervis</name>
    <dbReference type="NCBI Taxonomy" id="2594499"/>
    <lineage>
        <taxon>Eukaryota</taxon>
        <taxon>Viridiplantae</taxon>
        <taxon>Streptophyta</taxon>
        <taxon>Embryophyta</taxon>
        <taxon>Tracheophyta</taxon>
        <taxon>Spermatophyta</taxon>
        <taxon>Magnoliopsida</taxon>
        <taxon>eudicotyledons</taxon>
        <taxon>Gunneridae</taxon>
        <taxon>Pentapetalae</taxon>
        <taxon>rosids</taxon>
        <taxon>fabids</taxon>
        <taxon>Rosales</taxon>
        <taxon>Rhamnaceae</taxon>
        <taxon>rhamnoid group</taxon>
        <taxon>Rhamneae</taxon>
        <taxon>Rhamnella</taxon>
    </lineage>
</organism>
<dbReference type="GO" id="GO:0004857">
    <property type="term" value="F:enzyme inhibitor activity"/>
    <property type="evidence" value="ECO:0007669"/>
    <property type="project" value="InterPro"/>
</dbReference>
<comment type="caution">
    <text evidence="10">The sequence shown here is derived from an EMBL/GenBank/DDBJ whole genome shotgun (WGS) entry which is preliminary data.</text>
</comment>
<comment type="similarity">
    <text evidence="1">In the N-terminal section; belongs to the PMEI family.</text>
</comment>
<keyword evidence="4 8" id="KW-0732">Signal</keyword>
<sequence length="209" mass="23124">MESAHTFASQALSLILLIPFLLFISNTQAVSPASSTQTYKTYIKTACNSTTFPQDCYTSLSPYASKIKSNPQKLCIYALSQALRATKTTFSTVRKLNKTKGLSHFDKDVIQDCLDNINYAIDGLKDSLDTMNNLNETDTEFQLGNVKTWVSAAITDEDTCTDGFEDDDQNASSSLKVMKQQIKKNIVVVARSTSNALALVNHLNYTTNY</sequence>
<protein>
    <recommendedName>
        <fullName evidence="3">pectinesterase</fullName>
        <ecNumber evidence="3">3.1.1.11</ecNumber>
    </recommendedName>
</protein>
<evidence type="ECO:0000256" key="4">
    <source>
        <dbReference type="ARBA" id="ARBA00022729"/>
    </source>
</evidence>
<dbReference type="Proteomes" id="UP000796880">
    <property type="component" value="Unassembled WGS sequence"/>
</dbReference>
<proteinExistence type="inferred from homology"/>
<dbReference type="PANTHER" id="PTHR31080">
    <property type="entry name" value="PECTINESTERASE INHIBITOR-LIKE"/>
    <property type="match status" value="1"/>
</dbReference>